<organism evidence="5 6">
    <name type="scientific">Acinetobacter terrestris</name>
    <dbReference type="NCBI Taxonomy" id="2529843"/>
    <lineage>
        <taxon>Bacteria</taxon>
        <taxon>Pseudomonadati</taxon>
        <taxon>Pseudomonadota</taxon>
        <taxon>Gammaproteobacteria</taxon>
        <taxon>Moraxellales</taxon>
        <taxon>Moraxellaceae</taxon>
        <taxon>Acinetobacter</taxon>
        <taxon>Acinetobacter Taxon 24</taxon>
    </lineage>
</organism>
<dbReference type="NCBIfam" id="TIGR01549">
    <property type="entry name" value="HAD-SF-IA-v1"/>
    <property type="match status" value="1"/>
</dbReference>
<evidence type="ECO:0000256" key="2">
    <source>
        <dbReference type="ARBA" id="ARBA00004818"/>
    </source>
</evidence>
<keyword evidence="5" id="KW-0378">Hydrolase</keyword>
<dbReference type="PANTHER" id="PTHR43434">
    <property type="entry name" value="PHOSPHOGLYCOLATE PHOSPHATASE"/>
    <property type="match status" value="1"/>
</dbReference>
<protein>
    <recommendedName>
        <fullName evidence="4">phosphoglycolate phosphatase</fullName>
        <ecNumber evidence="4">3.1.3.18</ecNumber>
    </recommendedName>
</protein>
<dbReference type="GO" id="GO:0006281">
    <property type="term" value="P:DNA repair"/>
    <property type="evidence" value="ECO:0007669"/>
    <property type="project" value="TreeGrafter"/>
</dbReference>
<dbReference type="NCBIfam" id="TIGR01509">
    <property type="entry name" value="HAD-SF-IA-v3"/>
    <property type="match status" value="1"/>
</dbReference>
<evidence type="ECO:0000256" key="4">
    <source>
        <dbReference type="ARBA" id="ARBA00013078"/>
    </source>
</evidence>
<dbReference type="InterPro" id="IPR050155">
    <property type="entry name" value="HAD-like_hydrolase_sf"/>
</dbReference>
<comment type="similarity">
    <text evidence="3">Belongs to the HAD-like hydrolase superfamily. CbbY/CbbZ/Gph/YieH family.</text>
</comment>
<dbReference type="EC" id="3.1.3.18" evidence="4"/>
<comment type="catalytic activity">
    <reaction evidence="1">
        <text>2-phosphoglycolate + H2O = glycolate + phosphate</text>
        <dbReference type="Rhea" id="RHEA:14369"/>
        <dbReference type="ChEBI" id="CHEBI:15377"/>
        <dbReference type="ChEBI" id="CHEBI:29805"/>
        <dbReference type="ChEBI" id="CHEBI:43474"/>
        <dbReference type="ChEBI" id="CHEBI:58033"/>
        <dbReference type="EC" id="3.1.3.18"/>
    </reaction>
</comment>
<dbReference type="PANTHER" id="PTHR43434:SF1">
    <property type="entry name" value="PHOSPHOGLYCOLATE PHOSPHATASE"/>
    <property type="match status" value="1"/>
</dbReference>
<dbReference type="SUPFAM" id="SSF56784">
    <property type="entry name" value="HAD-like"/>
    <property type="match status" value="1"/>
</dbReference>
<dbReference type="InterPro" id="IPR036412">
    <property type="entry name" value="HAD-like_sf"/>
</dbReference>
<evidence type="ECO:0000256" key="1">
    <source>
        <dbReference type="ARBA" id="ARBA00000830"/>
    </source>
</evidence>
<dbReference type="Gene3D" id="3.40.50.1000">
    <property type="entry name" value="HAD superfamily/HAD-like"/>
    <property type="match status" value="1"/>
</dbReference>
<proteinExistence type="inferred from homology"/>
<dbReference type="EMBL" id="JASKNE010000002">
    <property type="protein sequence ID" value="MDK1685019.1"/>
    <property type="molecule type" value="Genomic_DNA"/>
</dbReference>
<comment type="caution">
    <text evidence="5">The sequence shown here is derived from an EMBL/GenBank/DDBJ whole genome shotgun (WGS) entry which is preliminary data.</text>
</comment>
<comment type="pathway">
    <text evidence="2">Organic acid metabolism; glycolate biosynthesis; glycolate from 2-phosphoglycolate: step 1/1.</text>
</comment>
<dbReference type="InterPro" id="IPR023198">
    <property type="entry name" value="PGP-like_dom2"/>
</dbReference>
<reference evidence="5" key="1">
    <citation type="submission" date="2023-04" db="EMBL/GenBank/DDBJ databases">
        <title>The environmental microbiomes in feedlot watering bowls are a reservoir of florfenicol resistance for bovine respiratory disease pathogens.</title>
        <authorList>
            <person name="Kos D.W."/>
            <person name="Ruzzini A.C."/>
            <person name="Schreiner B."/>
            <person name="Jelinski M.D."/>
        </authorList>
    </citation>
    <scope>NUCLEOTIDE SEQUENCE</scope>
    <source>
        <strain evidence="5">WB3</strain>
    </source>
</reference>
<accession>A0AAW6UZQ4</accession>
<dbReference type="Proteomes" id="UP001241935">
    <property type="component" value="Unassembled WGS sequence"/>
</dbReference>
<dbReference type="RefSeq" id="WP_284067804.1">
    <property type="nucleotide sequence ID" value="NZ_JASKNE010000002.1"/>
</dbReference>
<sequence length="163" mass="18139">MRKPAPDDSTVILSTFGGFTEVAKLFGKDIPAQLLQELNEDLRDDLRAITLYEDTTSTLERLRQSGFKLALCSNLAKPYGEAVFSRLPKLEAYAWSYEVGSIKPEPQIYQCLIDQLNCEAEEVLFIGDTPIADVSGPIAFGMSARLIDRKNGQKFSDILCDLL</sequence>
<evidence type="ECO:0000313" key="5">
    <source>
        <dbReference type="EMBL" id="MDK1685019.1"/>
    </source>
</evidence>
<evidence type="ECO:0000313" key="6">
    <source>
        <dbReference type="Proteomes" id="UP001241935"/>
    </source>
</evidence>
<dbReference type="InterPro" id="IPR023214">
    <property type="entry name" value="HAD_sf"/>
</dbReference>
<dbReference type="GO" id="GO:0008967">
    <property type="term" value="F:phosphoglycolate phosphatase activity"/>
    <property type="evidence" value="ECO:0007669"/>
    <property type="project" value="UniProtKB-EC"/>
</dbReference>
<dbReference type="PRINTS" id="PR00413">
    <property type="entry name" value="HADHALOGNASE"/>
</dbReference>
<name>A0AAW6UZQ4_9GAMM</name>
<evidence type="ECO:0000256" key="3">
    <source>
        <dbReference type="ARBA" id="ARBA00006171"/>
    </source>
</evidence>
<dbReference type="InterPro" id="IPR006439">
    <property type="entry name" value="HAD-SF_hydro_IA"/>
</dbReference>
<dbReference type="Pfam" id="PF00702">
    <property type="entry name" value="Hydrolase"/>
    <property type="match status" value="1"/>
</dbReference>
<dbReference type="GO" id="GO:0005829">
    <property type="term" value="C:cytosol"/>
    <property type="evidence" value="ECO:0007669"/>
    <property type="project" value="TreeGrafter"/>
</dbReference>
<dbReference type="Gene3D" id="1.10.150.240">
    <property type="entry name" value="Putative phosphatase, domain 2"/>
    <property type="match status" value="1"/>
</dbReference>
<dbReference type="AlphaFoldDB" id="A0AAW6UZQ4"/>
<gene>
    <name evidence="5" type="ORF">QOR41_14605</name>
</gene>